<organism evidence="1">
    <name type="scientific">marine metagenome</name>
    <dbReference type="NCBI Taxonomy" id="408172"/>
    <lineage>
        <taxon>unclassified sequences</taxon>
        <taxon>metagenomes</taxon>
        <taxon>ecological metagenomes</taxon>
    </lineage>
</organism>
<reference evidence="1" key="1">
    <citation type="submission" date="2018-05" db="EMBL/GenBank/DDBJ databases">
        <authorList>
            <person name="Lanie J.A."/>
            <person name="Ng W.-L."/>
            <person name="Kazmierczak K.M."/>
            <person name="Andrzejewski T.M."/>
            <person name="Davidsen T.M."/>
            <person name="Wayne K.J."/>
            <person name="Tettelin H."/>
            <person name="Glass J.I."/>
            <person name="Rusch D."/>
            <person name="Podicherti R."/>
            <person name="Tsui H.-C.T."/>
            <person name="Winkler M.E."/>
        </authorList>
    </citation>
    <scope>NUCLEOTIDE SEQUENCE</scope>
</reference>
<name>A0A382YU54_9ZZZZ</name>
<dbReference type="AlphaFoldDB" id="A0A382YU54"/>
<evidence type="ECO:0000313" key="1">
    <source>
        <dbReference type="EMBL" id="SVD86743.1"/>
    </source>
</evidence>
<accession>A0A382YU54</accession>
<dbReference type="EMBL" id="UINC01178535">
    <property type="protein sequence ID" value="SVD86743.1"/>
    <property type="molecule type" value="Genomic_DNA"/>
</dbReference>
<gene>
    <name evidence="1" type="ORF">METZ01_LOCUS439597</name>
</gene>
<proteinExistence type="predicted"/>
<protein>
    <submittedName>
        <fullName evidence="1">Uncharacterized protein</fullName>
    </submittedName>
</protein>
<sequence length="88" mass="9856">MTGVECVAAFKGHEIRVFSTWTQEAKLYIDGICEDKSTQRVSTTKKRILNASLRDGEETHAVEVYAKALLSVRLQIRVDGRQVAGEVF</sequence>